<reference evidence="4 5" key="1">
    <citation type="journal article" date="2015" name="Parasit. Vectors">
        <title>Draft genome of the scabies mite.</title>
        <authorList>
            <person name="Rider S.D.Jr."/>
            <person name="Morgan M.S."/>
            <person name="Arlian L.G."/>
        </authorList>
    </citation>
    <scope>NUCLEOTIDE SEQUENCE [LARGE SCALE GENOMIC DNA]</scope>
    <source>
        <strain evidence="4">Arlian Lab</strain>
    </source>
</reference>
<feature type="domain" description="Laminin G" evidence="3">
    <location>
        <begin position="289"/>
        <end position="450"/>
    </location>
</feature>
<sequence>MSIQMQSVPMEAIIDSGSLRIIGLDPLEFIRNWDQKRQKRIISLKERLELSLKHIIGCDLLEIISIKQNNDYNQHDDDGNLDWRKQTKRLDLRYFCYQNSNFLSSIFIDSIVQSKIDLLRQEFTFDFAQIGINECLYEDGHQCQSISECFTEVLFDWNEPYHLIDANYTSFIGFNLLTRSKCHCFYKDFVSFLNQNSIICDRNHRNDLSSSSSPLSSSSSSKCLQSNERTKNGFDTIGSDTIDSYRIDRTHHHSYPSICFKRIESFTIDSKTSLTALNYHCASYGWKSRHRSFKRNNNIRSFKSNGVVWLDPLLICSQNLLSLQLATTESYGIIFYYGPMISAIQQNRTEKIDFMLLQLVNGSPRLLFDFGSGTQEISFTDESSRLNDGDWHQLDIYFDSNIVRLVVDNCVRSAIDPECQFQDDRSDQNRYHQTESFSSFSFDQQWDTMR</sequence>
<dbReference type="InterPro" id="IPR013320">
    <property type="entry name" value="ConA-like_dom_sf"/>
</dbReference>
<dbReference type="SMART" id="SM00282">
    <property type="entry name" value="LamG"/>
    <property type="match status" value="1"/>
</dbReference>
<proteinExistence type="predicted"/>
<dbReference type="OrthoDB" id="6079678at2759"/>
<dbReference type="AlphaFoldDB" id="A0A132A234"/>
<gene>
    <name evidence="4" type="ORF">QR98_0028440</name>
</gene>
<dbReference type="Gene3D" id="2.60.120.200">
    <property type="match status" value="1"/>
</dbReference>
<dbReference type="VEuPathDB" id="VectorBase:SSCA008887"/>
<comment type="caution">
    <text evidence="4">The sequence shown here is derived from an EMBL/GenBank/DDBJ whole genome shotgun (WGS) entry which is preliminary data.</text>
</comment>
<feature type="region of interest" description="Disordered" evidence="2">
    <location>
        <begin position="210"/>
        <end position="229"/>
    </location>
</feature>
<evidence type="ECO:0000259" key="3">
    <source>
        <dbReference type="PROSITE" id="PS50025"/>
    </source>
</evidence>
<protein>
    <submittedName>
        <fullName evidence="4">Neural-Cadherin-like protein</fullName>
    </submittedName>
</protein>
<dbReference type="InterPro" id="IPR001791">
    <property type="entry name" value="Laminin_G"/>
</dbReference>
<dbReference type="Pfam" id="PF02210">
    <property type="entry name" value="Laminin_G_2"/>
    <property type="match status" value="1"/>
</dbReference>
<evidence type="ECO:0000313" key="5">
    <source>
        <dbReference type="Proteomes" id="UP000616769"/>
    </source>
</evidence>
<dbReference type="SUPFAM" id="SSF49899">
    <property type="entry name" value="Concanavalin A-like lectins/glucanases"/>
    <property type="match status" value="1"/>
</dbReference>
<feature type="compositionally biased region" description="Low complexity" evidence="2">
    <location>
        <begin position="210"/>
        <end position="221"/>
    </location>
</feature>
<accession>A0A132A234</accession>
<feature type="non-terminal residue" evidence="4">
    <location>
        <position position="1"/>
    </location>
</feature>
<dbReference type="Proteomes" id="UP000616769">
    <property type="component" value="Unassembled WGS sequence"/>
</dbReference>
<evidence type="ECO:0000256" key="2">
    <source>
        <dbReference type="SAM" id="MobiDB-lite"/>
    </source>
</evidence>
<evidence type="ECO:0000313" key="4">
    <source>
        <dbReference type="EMBL" id="KPM04400.1"/>
    </source>
</evidence>
<name>A0A132A234_SARSC</name>
<evidence type="ECO:0000256" key="1">
    <source>
        <dbReference type="PROSITE-ProRule" id="PRU00122"/>
    </source>
</evidence>
<dbReference type="PROSITE" id="PS50025">
    <property type="entry name" value="LAM_G_DOMAIN"/>
    <property type="match status" value="1"/>
</dbReference>
<comment type="caution">
    <text evidence="1">Lacks conserved residue(s) required for the propagation of feature annotation.</text>
</comment>
<organism evidence="4 5">
    <name type="scientific">Sarcoptes scabiei</name>
    <name type="common">Itch mite</name>
    <name type="synonym">Acarus scabiei</name>
    <dbReference type="NCBI Taxonomy" id="52283"/>
    <lineage>
        <taxon>Eukaryota</taxon>
        <taxon>Metazoa</taxon>
        <taxon>Ecdysozoa</taxon>
        <taxon>Arthropoda</taxon>
        <taxon>Chelicerata</taxon>
        <taxon>Arachnida</taxon>
        <taxon>Acari</taxon>
        <taxon>Acariformes</taxon>
        <taxon>Sarcoptiformes</taxon>
        <taxon>Astigmata</taxon>
        <taxon>Psoroptidia</taxon>
        <taxon>Sarcoptoidea</taxon>
        <taxon>Sarcoptidae</taxon>
        <taxon>Sarcoptinae</taxon>
        <taxon>Sarcoptes</taxon>
    </lineage>
</organism>
<dbReference type="CDD" id="cd00110">
    <property type="entry name" value="LamG"/>
    <property type="match status" value="1"/>
</dbReference>
<dbReference type="EMBL" id="JXLN01008689">
    <property type="protein sequence ID" value="KPM04400.1"/>
    <property type="molecule type" value="Genomic_DNA"/>
</dbReference>